<evidence type="ECO:0000313" key="2">
    <source>
        <dbReference type="Proteomes" id="UP000254569"/>
    </source>
</evidence>
<dbReference type="Gene3D" id="1.10.357.10">
    <property type="entry name" value="Tetracycline Repressor, domain 2"/>
    <property type="match status" value="1"/>
</dbReference>
<proteinExistence type="predicted"/>
<sequence>MATTELSDARTQRPDGELLRILQAGVPRDEVRTDHPPQFLAATIGAMHLSTVRRRRSDPNDDVTEMFVRAARFATESIGPDRHPDEGCR</sequence>
<reference evidence="1 2" key="1">
    <citation type="submission" date="2018-06" db="EMBL/GenBank/DDBJ databases">
        <authorList>
            <consortium name="Pathogen Informatics"/>
            <person name="Doyle S."/>
        </authorList>
    </citation>
    <scope>NUCLEOTIDE SEQUENCE [LARGE SCALE GENOMIC DNA]</scope>
    <source>
        <strain evidence="1 2">NCTC13296</strain>
    </source>
</reference>
<evidence type="ECO:0000313" key="1">
    <source>
        <dbReference type="EMBL" id="SUE13521.1"/>
    </source>
</evidence>
<dbReference type="Proteomes" id="UP000254569">
    <property type="component" value="Unassembled WGS sequence"/>
</dbReference>
<dbReference type="InterPro" id="IPR036271">
    <property type="entry name" value="Tet_transcr_reg_TetR-rel_C_sf"/>
</dbReference>
<dbReference type="EMBL" id="UGVI01000001">
    <property type="protein sequence ID" value="SUE13521.1"/>
    <property type="molecule type" value="Genomic_DNA"/>
</dbReference>
<dbReference type="SUPFAM" id="SSF48498">
    <property type="entry name" value="Tetracyclin repressor-like, C-terminal domain"/>
    <property type="match status" value="1"/>
</dbReference>
<dbReference type="OrthoDB" id="268339at2"/>
<accession>A0A379LTW8</accession>
<dbReference type="RefSeq" id="WP_064063323.1">
    <property type="nucleotide sequence ID" value="NZ_LPZN01000013.1"/>
</dbReference>
<dbReference type="AlphaFoldDB" id="A0A379LTW8"/>
<organism evidence="1 2">
    <name type="scientific">Rhodococcus gordoniae</name>
    <dbReference type="NCBI Taxonomy" id="223392"/>
    <lineage>
        <taxon>Bacteria</taxon>
        <taxon>Bacillati</taxon>
        <taxon>Actinomycetota</taxon>
        <taxon>Actinomycetes</taxon>
        <taxon>Mycobacteriales</taxon>
        <taxon>Nocardiaceae</taxon>
        <taxon>Rhodococcus</taxon>
    </lineage>
</organism>
<name>A0A379LTW8_9NOCA</name>
<protein>
    <submittedName>
        <fullName evidence="1">Tetr family transcriptional regulator</fullName>
    </submittedName>
</protein>
<gene>
    <name evidence="1" type="ORF">NCTC13296_00342</name>
</gene>
<keyword evidence="2" id="KW-1185">Reference proteome</keyword>